<organism evidence="5 6">
    <name type="scientific">Hermetia illucens</name>
    <name type="common">Black soldier fly</name>
    <dbReference type="NCBI Taxonomy" id="343691"/>
    <lineage>
        <taxon>Eukaryota</taxon>
        <taxon>Metazoa</taxon>
        <taxon>Ecdysozoa</taxon>
        <taxon>Arthropoda</taxon>
        <taxon>Hexapoda</taxon>
        <taxon>Insecta</taxon>
        <taxon>Pterygota</taxon>
        <taxon>Neoptera</taxon>
        <taxon>Endopterygota</taxon>
        <taxon>Diptera</taxon>
        <taxon>Brachycera</taxon>
        <taxon>Stratiomyomorpha</taxon>
        <taxon>Stratiomyidae</taxon>
        <taxon>Hermetiinae</taxon>
        <taxon>Hermetia</taxon>
    </lineage>
</organism>
<dbReference type="PRINTS" id="PR00504">
    <property type="entry name" value="CHROMODOMAIN"/>
</dbReference>
<comment type="subcellular location">
    <subcellularLocation>
        <location evidence="1">Nucleus</location>
    </subcellularLocation>
</comment>
<dbReference type="AlphaFoldDB" id="A0A7R8UNC6"/>
<accession>A0A7R8UNC6</accession>
<evidence type="ECO:0000256" key="1">
    <source>
        <dbReference type="ARBA" id="ARBA00004123"/>
    </source>
</evidence>
<dbReference type="SUPFAM" id="SSF54160">
    <property type="entry name" value="Chromo domain-like"/>
    <property type="match status" value="2"/>
</dbReference>
<dbReference type="InterPro" id="IPR016197">
    <property type="entry name" value="Chromo-like_dom_sf"/>
</dbReference>
<dbReference type="Pfam" id="PF01393">
    <property type="entry name" value="Chromo_shadow"/>
    <property type="match status" value="1"/>
</dbReference>
<dbReference type="InterPro" id="IPR023780">
    <property type="entry name" value="Chromo_domain"/>
</dbReference>
<evidence type="ECO:0000313" key="6">
    <source>
        <dbReference type="Proteomes" id="UP000594454"/>
    </source>
</evidence>
<keyword evidence="6" id="KW-1185">Reference proteome</keyword>
<feature type="region of interest" description="Disordered" evidence="3">
    <location>
        <begin position="239"/>
        <end position="261"/>
    </location>
</feature>
<dbReference type="EMBL" id="LR899011">
    <property type="protein sequence ID" value="CAD7083794.1"/>
    <property type="molecule type" value="Genomic_DNA"/>
</dbReference>
<dbReference type="FunCoup" id="A0A7R8UNC6">
    <property type="interactions" value="46"/>
</dbReference>
<dbReference type="CDD" id="cd00034">
    <property type="entry name" value="CSD"/>
    <property type="match status" value="1"/>
</dbReference>
<dbReference type="GO" id="GO:0005634">
    <property type="term" value="C:nucleus"/>
    <property type="evidence" value="ECO:0007669"/>
    <property type="project" value="UniProtKB-SubCell"/>
</dbReference>
<dbReference type="PROSITE" id="PS00598">
    <property type="entry name" value="CHROMO_1"/>
    <property type="match status" value="1"/>
</dbReference>
<protein>
    <recommendedName>
        <fullName evidence="4">Chromo domain-containing protein</fullName>
    </recommendedName>
</protein>
<dbReference type="Proteomes" id="UP000594454">
    <property type="component" value="Chromosome 3"/>
</dbReference>
<feature type="domain" description="Chromo" evidence="4">
    <location>
        <begin position="91"/>
        <end position="141"/>
    </location>
</feature>
<dbReference type="InterPro" id="IPR000953">
    <property type="entry name" value="Chromo/chromo_shadow_dom"/>
</dbReference>
<dbReference type="PANTHER" id="PTHR22812">
    <property type="entry name" value="CHROMOBOX PROTEIN"/>
    <property type="match status" value="1"/>
</dbReference>
<dbReference type="InParanoid" id="A0A7R8UNC6"/>
<name>A0A7R8UNC6_HERIL</name>
<evidence type="ECO:0000256" key="3">
    <source>
        <dbReference type="SAM" id="MobiDB-lite"/>
    </source>
</evidence>
<dbReference type="GO" id="GO:0000792">
    <property type="term" value="C:heterochromatin"/>
    <property type="evidence" value="ECO:0007669"/>
    <property type="project" value="UniProtKB-ARBA"/>
</dbReference>
<dbReference type="Pfam" id="PF00385">
    <property type="entry name" value="Chromo"/>
    <property type="match status" value="1"/>
</dbReference>
<proteinExistence type="predicted"/>
<evidence type="ECO:0000313" key="5">
    <source>
        <dbReference type="EMBL" id="CAD7083794.1"/>
    </source>
</evidence>
<dbReference type="InterPro" id="IPR017984">
    <property type="entry name" value="Chromo_dom_subgr"/>
</dbReference>
<dbReference type="InterPro" id="IPR023779">
    <property type="entry name" value="Chromodomain_CS"/>
</dbReference>
<dbReference type="InterPro" id="IPR008251">
    <property type="entry name" value="Chromo_shadow_dom"/>
</dbReference>
<dbReference type="PROSITE" id="PS50013">
    <property type="entry name" value="CHROMO_2"/>
    <property type="match status" value="2"/>
</dbReference>
<dbReference type="EMBL" id="LR899011">
    <property type="protein sequence ID" value="CAD7083795.1"/>
    <property type="molecule type" value="Genomic_DNA"/>
</dbReference>
<evidence type="ECO:0000259" key="4">
    <source>
        <dbReference type="PROSITE" id="PS50013"/>
    </source>
</evidence>
<dbReference type="SMART" id="SM00300">
    <property type="entry name" value="ChSh"/>
    <property type="match status" value="1"/>
</dbReference>
<gene>
    <name evidence="5" type="ORF">HERILL_LOCUS6726</name>
</gene>
<dbReference type="Gene3D" id="2.40.50.40">
    <property type="match status" value="2"/>
</dbReference>
<sequence length="336" mass="37740">MPPKQGFTVEKILDKRITAAGKIEYLLKWEGYEEEQNTWEPEEHLSCPNLISQFEVEHQKRVQDLHRENKRKEKKSKVDEIVKPRGYDRGLPIEKICGVTDCTEEILFLIKWHGCDELDLIPASEVNLQNPEVVIAFYEERCPLNKKALERMKYASATFFSERLKSSGKLIVEKSEEVPKIDDSVIQEPRRGKPGRKLMSAKPAAPVTTKPEPHVEGVPSDSLEKMNVEPSTEVPKTILEGAVNDAPIEPPTETPPSEPMEIQTSEKTDLEAAIGETAPSEIQAKQVELNTEATLQSHAAVESGLNASVEMAMPIQLEEQISALGEPQNQTQFSMY</sequence>
<feature type="domain" description="Chromo" evidence="4">
    <location>
        <begin position="7"/>
        <end position="66"/>
    </location>
</feature>
<reference evidence="5 6" key="1">
    <citation type="submission" date="2020-11" db="EMBL/GenBank/DDBJ databases">
        <authorList>
            <person name="Wallbank WR R."/>
            <person name="Pardo Diaz C."/>
            <person name="Kozak K."/>
            <person name="Martin S."/>
            <person name="Jiggins C."/>
            <person name="Moest M."/>
            <person name="Warren A I."/>
            <person name="Generalovic N T."/>
            <person name="Byers J.R.P. K."/>
            <person name="Montejo-Kovacevich G."/>
            <person name="Yen C E."/>
        </authorList>
    </citation>
    <scope>NUCLEOTIDE SEQUENCE [LARGE SCALE GENOMIC DNA]</scope>
</reference>
<evidence type="ECO:0000256" key="2">
    <source>
        <dbReference type="ARBA" id="ARBA00023242"/>
    </source>
</evidence>
<feature type="compositionally biased region" description="Pro residues" evidence="3">
    <location>
        <begin position="248"/>
        <end position="258"/>
    </location>
</feature>
<keyword evidence="2" id="KW-0539">Nucleus</keyword>
<feature type="region of interest" description="Disordered" evidence="3">
    <location>
        <begin position="187"/>
        <end position="222"/>
    </location>
</feature>
<dbReference type="OrthoDB" id="433924at2759"/>
<dbReference type="SMART" id="SM00298">
    <property type="entry name" value="CHROMO"/>
    <property type="match status" value="2"/>
</dbReference>
<dbReference type="InterPro" id="IPR051219">
    <property type="entry name" value="Heterochromatin_chromo-domain"/>
</dbReference>